<dbReference type="RefSeq" id="WP_025608254.1">
    <property type="nucleotide sequence ID" value="NZ_CP021235.1"/>
</dbReference>
<reference evidence="7" key="1">
    <citation type="submission" date="2017-05" db="EMBL/GenBank/DDBJ databases">
        <authorList>
            <person name="Ray J."/>
            <person name="Price M."/>
            <person name="Deutschbauer A."/>
        </authorList>
    </citation>
    <scope>NUCLEOTIDE SEQUENCE [LARGE SCALE GENOMIC DNA]</scope>
    <source>
        <strain evidence="7">DSM 19842</strain>
    </source>
</reference>
<dbReference type="InterPro" id="IPR005632">
    <property type="entry name" value="Chaperone_Skp"/>
</dbReference>
<dbReference type="SUPFAM" id="SSF111384">
    <property type="entry name" value="OmpH-like"/>
    <property type="match status" value="1"/>
</dbReference>
<dbReference type="EMBL" id="CP021235">
    <property type="protein sequence ID" value="ARS36659.1"/>
    <property type="molecule type" value="Genomic_DNA"/>
</dbReference>
<name>A0A1X9YUW0_9BACT</name>
<organism evidence="6 7">
    <name type="scientific">Pontibacter actiniarum</name>
    <dbReference type="NCBI Taxonomy" id="323450"/>
    <lineage>
        <taxon>Bacteria</taxon>
        <taxon>Pseudomonadati</taxon>
        <taxon>Bacteroidota</taxon>
        <taxon>Cytophagia</taxon>
        <taxon>Cytophagales</taxon>
        <taxon>Hymenobacteraceae</taxon>
        <taxon>Pontibacter</taxon>
    </lineage>
</organism>
<feature type="chain" id="PRO_5011009477" description="Outer membrane chaperone Skp" evidence="5">
    <location>
        <begin position="21"/>
        <end position="221"/>
    </location>
</feature>
<sequence length="221" mass="25732">MKKFLFIFLAGFLLASVSQAQKIGYIDSNFILSKMPAYNQVQQEMDKYAQAWQSEIEQLQQQVDKLKQEYRAEEVLLTEEMKQKRQTEVTKKENELRDYQRKVFGYEGMMFKRRQELMRPIQDEVFEAVEKVSKSKGIQMMFDKSGDLVMIYTNPVHDYTEYVLEELGLASDRANTPGQQPADAIVDDPDNLPEVGEEQGETQEQQQPATKGKQNRKKPNN</sequence>
<gene>
    <name evidence="6" type="ORF">CA264_15215</name>
</gene>
<dbReference type="PANTHER" id="PTHR35089:SF1">
    <property type="entry name" value="CHAPERONE PROTEIN SKP"/>
    <property type="match status" value="1"/>
</dbReference>
<dbReference type="STRING" id="709015.GCA_000472485_03071"/>
<keyword evidence="7" id="KW-1185">Reference proteome</keyword>
<dbReference type="GO" id="GO:0050821">
    <property type="term" value="P:protein stabilization"/>
    <property type="evidence" value="ECO:0007669"/>
    <property type="project" value="TreeGrafter"/>
</dbReference>
<dbReference type="InterPro" id="IPR024930">
    <property type="entry name" value="Skp_dom_sf"/>
</dbReference>
<dbReference type="GO" id="GO:0005829">
    <property type="term" value="C:cytosol"/>
    <property type="evidence" value="ECO:0007669"/>
    <property type="project" value="TreeGrafter"/>
</dbReference>
<evidence type="ECO:0008006" key="8">
    <source>
        <dbReference type="Google" id="ProtNLM"/>
    </source>
</evidence>
<keyword evidence="3" id="KW-0175">Coiled coil</keyword>
<comment type="similarity">
    <text evidence="1">Belongs to the Skp family.</text>
</comment>
<dbReference type="PANTHER" id="PTHR35089">
    <property type="entry name" value="CHAPERONE PROTEIN SKP"/>
    <property type="match status" value="1"/>
</dbReference>
<evidence type="ECO:0000256" key="1">
    <source>
        <dbReference type="ARBA" id="ARBA00009091"/>
    </source>
</evidence>
<dbReference type="Proteomes" id="UP000266292">
    <property type="component" value="Chromosome"/>
</dbReference>
<evidence type="ECO:0000256" key="2">
    <source>
        <dbReference type="ARBA" id="ARBA00022729"/>
    </source>
</evidence>
<feature type="region of interest" description="Disordered" evidence="4">
    <location>
        <begin position="172"/>
        <end position="221"/>
    </location>
</feature>
<evidence type="ECO:0000313" key="6">
    <source>
        <dbReference type="EMBL" id="ARS36659.1"/>
    </source>
</evidence>
<evidence type="ECO:0000256" key="4">
    <source>
        <dbReference type="SAM" id="MobiDB-lite"/>
    </source>
</evidence>
<keyword evidence="2 5" id="KW-0732">Signal</keyword>
<evidence type="ECO:0000313" key="7">
    <source>
        <dbReference type="Proteomes" id="UP000266292"/>
    </source>
</evidence>
<dbReference type="GO" id="GO:0051082">
    <property type="term" value="F:unfolded protein binding"/>
    <property type="evidence" value="ECO:0007669"/>
    <property type="project" value="InterPro"/>
</dbReference>
<evidence type="ECO:0000256" key="5">
    <source>
        <dbReference type="SAM" id="SignalP"/>
    </source>
</evidence>
<feature type="coiled-coil region" evidence="3">
    <location>
        <begin position="42"/>
        <end position="102"/>
    </location>
</feature>
<proteinExistence type="inferred from homology"/>
<dbReference type="SMART" id="SM00935">
    <property type="entry name" value="OmpH"/>
    <property type="match status" value="1"/>
</dbReference>
<evidence type="ECO:0000256" key="3">
    <source>
        <dbReference type="SAM" id="Coils"/>
    </source>
</evidence>
<dbReference type="OrthoDB" id="9788552at2"/>
<accession>A0A1X9YUW0</accession>
<dbReference type="KEGG" id="pact:CA264_15215"/>
<dbReference type="Pfam" id="PF03938">
    <property type="entry name" value="OmpH"/>
    <property type="match status" value="1"/>
</dbReference>
<feature type="signal peptide" evidence="5">
    <location>
        <begin position="1"/>
        <end position="20"/>
    </location>
</feature>
<dbReference type="AlphaFoldDB" id="A0A1X9YUW0"/>
<protein>
    <recommendedName>
        <fullName evidence="8">Outer membrane chaperone Skp</fullName>
    </recommendedName>
</protein>
<dbReference type="Gene3D" id="3.30.910.20">
    <property type="entry name" value="Skp domain"/>
    <property type="match status" value="1"/>
</dbReference>
<feature type="compositionally biased region" description="Acidic residues" evidence="4">
    <location>
        <begin position="185"/>
        <end position="201"/>
    </location>
</feature>